<evidence type="ECO:0000313" key="2">
    <source>
        <dbReference type="EMBL" id="GGG06977.1"/>
    </source>
</evidence>
<evidence type="ECO:0000313" key="3">
    <source>
        <dbReference type="Proteomes" id="UP000636949"/>
    </source>
</evidence>
<dbReference type="EMBL" id="BMJS01000047">
    <property type="protein sequence ID" value="GGG06977.1"/>
    <property type="molecule type" value="Genomic_DNA"/>
</dbReference>
<organism evidence="2 3">
    <name type="scientific">Cysteiniphilum litorale</name>
    <dbReference type="NCBI Taxonomy" id="2056700"/>
    <lineage>
        <taxon>Bacteria</taxon>
        <taxon>Pseudomonadati</taxon>
        <taxon>Pseudomonadota</taxon>
        <taxon>Gammaproteobacteria</taxon>
        <taxon>Thiotrichales</taxon>
        <taxon>Fastidiosibacteraceae</taxon>
        <taxon>Cysteiniphilum</taxon>
    </lineage>
</organism>
<reference evidence="2" key="2">
    <citation type="submission" date="2020-09" db="EMBL/GenBank/DDBJ databases">
        <authorList>
            <person name="Sun Q."/>
            <person name="Zhou Y."/>
        </authorList>
    </citation>
    <scope>NUCLEOTIDE SEQUENCE</scope>
    <source>
        <strain evidence="2">CGMCC 1.15758</strain>
    </source>
</reference>
<dbReference type="AlphaFoldDB" id="A0A8J3EAM2"/>
<dbReference type="Proteomes" id="UP000636949">
    <property type="component" value="Unassembled WGS sequence"/>
</dbReference>
<comment type="caution">
    <text evidence="2">The sequence shown here is derived from an EMBL/GenBank/DDBJ whole genome shotgun (WGS) entry which is preliminary data.</text>
</comment>
<proteinExistence type="predicted"/>
<keyword evidence="1" id="KW-0472">Membrane</keyword>
<evidence type="ECO:0000256" key="1">
    <source>
        <dbReference type="SAM" id="Phobius"/>
    </source>
</evidence>
<reference evidence="2" key="1">
    <citation type="journal article" date="2014" name="Int. J. Syst. Evol. Microbiol.">
        <title>Complete genome sequence of Corynebacterium casei LMG S-19264T (=DSM 44701T), isolated from a smear-ripened cheese.</title>
        <authorList>
            <consortium name="US DOE Joint Genome Institute (JGI-PGF)"/>
            <person name="Walter F."/>
            <person name="Albersmeier A."/>
            <person name="Kalinowski J."/>
            <person name="Ruckert C."/>
        </authorList>
    </citation>
    <scope>NUCLEOTIDE SEQUENCE</scope>
    <source>
        <strain evidence="2">CGMCC 1.15758</strain>
    </source>
</reference>
<accession>A0A8J3EAM2</accession>
<keyword evidence="1" id="KW-0812">Transmembrane</keyword>
<sequence>MIIITTLWSLALTVFFILLVVGFDNPKLNFAISFYVLIAISYSIFEYFNVNTEYVIYMLAGCVVIIGIVFFSVQVYDLFKKDDALREN</sequence>
<feature type="transmembrane region" description="Helical" evidence="1">
    <location>
        <begin position="30"/>
        <end position="48"/>
    </location>
</feature>
<name>A0A8J3EAM2_9GAMM</name>
<dbReference type="RefSeq" id="WP_117004051.1">
    <property type="nucleotide sequence ID" value="NZ_BMJS01000047.1"/>
</dbReference>
<keyword evidence="3" id="KW-1185">Reference proteome</keyword>
<feature type="transmembrane region" description="Helical" evidence="1">
    <location>
        <begin position="54"/>
        <end position="76"/>
    </location>
</feature>
<feature type="transmembrane region" description="Helical" evidence="1">
    <location>
        <begin position="6"/>
        <end position="23"/>
    </location>
</feature>
<gene>
    <name evidence="2" type="ORF">GCM10010995_25610</name>
</gene>
<protein>
    <submittedName>
        <fullName evidence="2">Uncharacterized protein</fullName>
    </submittedName>
</protein>
<keyword evidence="1" id="KW-1133">Transmembrane helix</keyword>